<dbReference type="Proteomes" id="UP000051054">
    <property type="component" value="Unassembled WGS sequence"/>
</dbReference>
<dbReference type="EMBL" id="AZGD01000006">
    <property type="protein sequence ID" value="KRM20306.1"/>
    <property type="molecule type" value="Genomic_DNA"/>
</dbReference>
<dbReference type="InterPro" id="IPR008524">
    <property type="entry name" value="DUF806"/>
</dbReference>
<evidence type="ECO:0000313" key="2">
    <source>
        <dbReference type="Proteomes" id="UP000051054"/>
    </source>
</evidence>
<keyword evidence="2" id="KW-1185">Reference proteome</keyword>
<dbReference type="Pfam" id="PF05657">
    <property type="entry name" value="DUF806"/>
    <property type="match status" value="1"/>
</dbReference>
<accession>A0A0R1WRC6</accession>
<gene>
    <name evidence="1" type="ORF">FC40_GL000226</name>
</gene>
<evidence type="ECO:0000313" key="1">
    <source>
        <dbReference type="EMBL" id="KRM20306.1"/>
    </source>
</evidence>
<dbReference type="eggNOG" id="ENOG5034BNT">
    <property type="taxonomic scope" value="Bacteria"/>
</dbReference>
<reference evidence="1 2" key="1">
    <citation type="journal article" date="2015" name="Genome Announc.">
        <title>Expanding the biotechnology potential of lactobacilli through comparative genomics of 213 strains and associated genera.</title>
        <authorList>
            <person name="Sun Z."/>
            <person name="Harris H.M."/>
            <person name="McCann A."/>
            <person name="Guo C."/>
            <person name="Argimon S."/>
            <person name="Zhang W."/>
            <person name="Yang X."/>
            <person name="Jeffery I.B."/>
            <person name="Cooney J.C."/>
            <person name="Kagawa T.F."/>
            <person name="Liu W."/>
            <person name="Song Y."/>
            <person name="Salvetti E."/>
            <person name="Wrobel A."/>
            <person name="Rasinkangas P."/>
            <person name="Parkhill J."/>
            <person name="Rea M.C."/>
            <person name="O'Sullivan O."/>
            <person name="Ritari J."/>
            <person name="Douillard F.P."/>
            <person name="Paul Ross R."/>
            <person name="Yang R."/>
            <person name="Briner A.E."/>
            <person name="Felis G.E."/>
            <person name="de Vos W.M."/>
            <person name="Barrangou R."/>
            <person name="Klaenhammer T.R."/>
            <person name="Caufield P.W."/>
            <person name="Cui Y."/>
            <person name="Zhang H."/>
            <person name="O'Toole P.W."/>
        </authorList>
    </citation>
    <scope>NUCLEOTIDE SEQUENCE [LARGE SCALE GENOMIC DNA]</scope>
    <source>
        <strain evidence="1 2">DSM 18933</strain>
    </source>
</reference>
<proteinExistence type="predicted"/>
<dbReference type="OrthoDB" id="2292483at2"/>
<sequence>METPTTIAKKLMKDITWIDELYSGSIPSNVEVNTNKNTVLITEYLNEPSLYANMKIKYWQVGVEVQIFYKLSGDDFQNHEIELAQLFNNDDWEIETSRNRIKDPDTKQWTKVFYFSKILKVKEGI</sequence>
<dbReference type="RefSeq" id="WP_025021941.1">
    <property type="nucleotide sequence ID" value="NZ_AZGD01000006.1"/>
</dbReference>
<dbReference type="STRING" id="1423755.FC40_GL000226"/>
<dbReference type="AlphaFoldDB" id="A0A0R1WRC6"/>
<organism evidence="1 2">
    <name type="scientific">Ligilactobacillus hayakitensis DSM 18933 = JCM 14209</name>
    <dbReference type="NCBI Taxonomy" id="1423755"/>
    <lineage>
        <taxon>Bacteria</taxon>
        <taxon>Bacillati</taxon>
        <taxon>Bacillota</taxon>
        <taxon>Bacilli</taxon>
        <taxon>Lactobacillales</taxon>
        <taxon>Lactobacillaceae</taxon>
        <taxon>Ligilactobacillus</taxon>
    </lineage>
</organism>
<comment type="caution">
    <text evidence="1">The sequence shown here is derived from an EMBL/GenBank/DDBJ whole genome shotgun (WGS) entry which is preliminary data.</text>
</comment>
<dbReference type="PATRIC" id="fig|1423755.3.peg.242"/>
<protein>
    <submittedName>
        <fullName evidence="1">Phage tail protein</fullName>
    </submittedName>
</protein>
<name>A0A0R1WRC6_9LACO</name>